<protein>
    <submittedName>
        <fullName evidence="3">Glycosyltransferase involved in cell wall bisynthesis</fullName>
    </submittedName>
</protein>
<evidence type="ECO:0000259" key="1">
    <source>
        <dbReference type="Pfam" id="PF00534"/>
    </source>
</evidence>
<dbReference type="InterPro" id="IPR001296">
    <property type="entry name" value="Glyco_trans_1"/>
</dbReference>
<keyword evidence="3" id="KW-0808">Transferase</keyword>
<proteinExistence type="predicted"/>
<keyword evidence="4" id="KW-1185">Reference proteome</keyword>
<gene>
    <name evidence="3" type="ORF">SAMN04488057_11969</name>
</gene>
<feature type="domain" description="Glycosyltransferase subfamily 4-like N-terminal" evidence="2">
    <location>
        <begin position="15"/>
        <end position="169"/>
    </location>
</feature>
<feature type="domain" description="Glycosyl transferase family 1" evidence="1">
    <location>
        <begin position="180"/>
        <end position="343"/>
    </location>
</feature>
<dbReference type="SUPFAM" id="SSF53756">
    <property type="entry name" value="UDP-Glycosyltransferase/glycogen phosphorylase"/>
    <property type="match status" value="1"/>
</dbReference>
<dbReference type="InterPro" id="IPR050194">
    <property type="entry name" value="Glycosyltransferase_grp1"/>
</dbReference>
<dbReference type="Proteomes" id="UP000184513">
    <property type="component" value="Unassembled WGS sequence"/>
</dbReference>
<sequence length="379" mass="42128">MKIRVLHCIETISSGGVEKVRLTLIRGLDKEKFEHKIVCTWEGGAIANDLKEEGVELIPIGAFKHPFHYFKHKQVLKIIKTFNPHIIHGAIFEGMSMAAISGFIGGVPIRILEETSDPLMRTNRAILIQKMFLMISDIIIGVSPSVVKYLAERAKLSKKKIVEIYNGVDQPIFSTIQTIKELRRNLGLKEGDIIIGSVGRMFNEVKRFTDILDAIKVINNASIKILIVGDGPDRTLISDYAMKIGLASQFISVGFQNNTSDYYRLMDIFCIASAHEGFGLVAVEAMMHKLPVIATEVGGLKDIVVDGITGFLVPSRSPQSIANNIAALIQNPELRLRFGEAGYLRASENYSAARYCEQIENLYYTLLDQKGIVPNTFSN</sequence>
<dbReference type="RefSeq" id="WP_073097669.1">
    <property type="nucleotide sequence ID" value="NZ_FRCY01000019.1"/>
</dbReference>
<dbReference type="STRING" id="388280.SAMN04488057_11969"/>
<dbReference type="GO" id="GO:0016757">
    <property type="term" value="F:glycosyltransferase activity"/>
    <property type="evidence" value="ECO:0007669"/>
    <property type="project" value="InterPro"/>
</dbReference>
<accession>A0A1M7QKQ0</accession>
<dbReference type="PANTHER" id="PTHR45947:SF14">
    <property type="entry name" value="SLL1723 PROTEIN"/>
    <property type="match status" value="1"/>
</dbReference>
<organism evidence="3 4">
    <name type="scientific">Cyclobacterium lianum</name>
    <dbReference type="NCBI Taxonomy" id="388280"/>
    <lineage>
        <taxon>Bacteria</taxon>
        <taxon>Pseudomonadati</taxon>
        <taxon>Bacteroidota</taxon>
        <taxon>Cytophagia</taxon>
        <taxon>Cytophagales</taxon>
        <taxon>Cyclobacteriaceae</taxon>
        <taxon>Cyclobacterium</taxon>
    </lineage>
</organism>
<dbReference type="Pfam" id="PF13439">
    <property type="entry name" value="Glyco_transf_4"/>
    <property type="match status" value="1"/>
</dbReference>
<dbReference type="Gene3D" id="3.40.50.2000">
    <property type="entry name" value="Glycogen Phosphorylase B"/>
    <property type="match status" value="2"/>
</dbReference>
<dbReference type="InterPro" id="IPR028098">
    <property type="entry name" value="Glyco_trans_4-like_N"/>
</dbReference>
<dbReference type="OrthoDB" id="7560678at2"/>
<dbReference type="AlphaFoldDB" id="A0A1M7QKQ0"/>
<evidence type="ECO:0000259" key="2">
    <source>
        <dbReference type="Pfam" id="PF13439"/>
    </source>
</evidence>
<reference evidence="3 4" key="1">
    <citation type="submission" date="2016-11" db="EMBL/GenBank/DDBJ databases">
        <authorList>
            <person name="Jaros S."/>
            <person name="Januszkiewicz K."/>
            <person name="Wedrychowicz H."/>
        </authorList>
    </citation>
    <scope>NUCLEOTIDE SEQUENCE [LARGE SCALE GENOMIC DNA]</scope>
    <source>
        <strain evidence="3 4">CGMCC 1.6102</strain>
    </source>
</reference>
<dbReference type="PANTHER" id="PTHR45947">
    <property type="entry name" value="SULFOQUINOVOSYL TRANSFERASE SQD2"/>
    <property type="match status" value="1"/>
</dbReference>
<evidence type="ECO:0000313" key="3">
    <source>
        <dbReference type="EMBL" id="SHN31750.1"/>
    </source>
</evidence>
<name>A0A1M7QKQ0_9BACT</name>
<dbReference type="Pfam" id="PF00534">
    <property type="entry name" value="Glycos_transf_1"/>
    <property type="match status" value="1"/>
</dbReference>
<evidence type="ECO:0000313" key="4">
    <source>
        <dbReference type="Proteomes" id="UP000184513"/>
    </source>
</evidence>
<dbReference type="EMBL" id="FRCY01000019">
    <property type="protein sequence ID" value="SHN31750.1"/>
    <property type="molecule type" value="Genomic_DNA"/>
</dbReference>